<dbReference type="GO" id="GO:0003677">
    <property type="term" value="F:DNA binding"/>
    <property type="evidence" value="ECO:0007669"/>
    <property type="project" value="UniProtKB-KW"/>
</dbReference>
<name>A0A382CXE4_9ZZZZ</name>
<evidence type="ECO:0000256" key="1">
    <source>
        <dbReference type="ARBA" id="ARBA00022722"/>
    </source>
</evidence>
<dbReference type="InterPro" id="IPR020046">
    <property type="entry name" value="5-3_exonucl_a-hlix_arch_N"/>
</dbReference>
<dbReference type="EMBL" id="UINC01036278">
    <property type="protein sequence ID" value="SVB29993.1"/>
    <property type="molecule type" value="Genomic_DNA"/>
</dbReference>
<dbReference type="GO" id="GO:0033567">
    <property type="term" value="P:DNA replication, Okazaki fragment processing"/>
    <property type="evidence" value="ECO:0007669"/>
    <property type="project" value="InterPro"/>
</dbReference>
<dbReference type="InterPro" id="IPR002421">
    <property type="entry name" value="5-3_exonuclease"/>
</dbReference>
<dbReference type="SMART" id="SM00279">
    <property type="entry name" value="HhH2"/>
    <property type="match status" value="1"/>
</dbReference>
<dbReference type="AlphaFoldDB" id="A0A382CXE4"/>
<organism evidence="5">
    <name type="scientific">marine metagenome</name>
    <dbReference type="NCBI Taxonomy" id="408172"/>
    <lineage>
        <taxon>unclassified sequences</taxon>
        <taxon>metagenomes</taxon>
        <taxon>ecological metagenomes</taxon>
    </lineage>
</organism>
<dbReference type="Gene3D" id="1.10.150.20">
    <property type="entry name" value="5' to 3' exonuclease, C-terminal subdomain"/>
    <property type="match status" value="1"/>
</dbReference>
<keyword evidence="2" id="KW-0378">Hydrolase</keyword>
<dbReference type="Pfam" id="PF02739">
    <property type="entry name" value="5_3_exonuc_N"/>
    <property type="match status" value="1"/>
</dbReference>
<dbReference type="GO" id="GO:0017108">
    <property type="term" value="F:5'-flap endonuclease activity"/>
    <property type="evidence" value="ECO:0007669"/>
    <property type="project" value="InterPro"/>
</dbReference>
<keyword evidence="3" id="KW-0238">DNA-binding</keyword>
<dbReference type="InterPro" id="IPR029060">
    <property type="entry name" value="PIN-like_dom_sf"/>
</dbReference>
<protein>
    <recommendedName>
        <fullName evidence="4">5'-3' exonuclease domain-containing protein</fullName>
    </recommendedName>
</protein>
<dbReference type="GO" id="GO:0008409">
    <property type="term" value="F:5'-3' exonuclease activity"/>
    <property type="evidence" value="ECO:0007669"/>
    <property type="project" value="InterPro"/>
</dbReference>
<proteinExistence type="predicted"/>
<dbReference type="CDD" id="cd09860">
    <property type="entry name" value="PIN_T4-like"/>
    <property type="match status" value="1"/>
</dbReference>
<evidence type="ECO:0000256" key="2">
    <source>
        <dbReference type="ARBA" id="ARBA00022801"/>
    </source>
</evidence>
<dbReference type="SUPFAM" id="SSF88723">
    <property type="entry name" value="PIN domain-like"/>
    <property type="match status" value="1"/>
</dbReference>
<evidence type="ECO:0000259" key="4">
    <source>
        <dbReference type="SMART" id="SM00475"/>
    </source>
</evidence>
<dbReference type="InterPro" id="IPR008918">
    <property type="entry name" value="HhH2"/>
</dbReference>
<dbReference type="SMART" id="SM00475">
    <property type="entry name" value="53EXOc"/>
    <property type="match status" value="1"/>
</dbReference>
<dbReference type="PANTHER" id="PTHR42646:SF2">
    <property type="entry name" value="5'-3' EXONUCLEASE FAMILY PROTEIN"/>
    <property type="match status" value="1"/>
</dbReference>
<dbReference type="CDD" id="cd09899">
    <property type="entry name" value="H3TH_T4-like"/>
    <property type="match status" value="1"/>
</dbReference>
<gene>
    <name evidence="5" type="ORF">METZ01_LOCUS182847</name>
</gene>
<reference evidence="5" key="1">
    <citation type="submission" date="2018-05" db="EMBL/GenBank/DDBJ databases">
        <authorList>
            <person name="Lanie J.A."/>
            <person name="Ng W.-L."/>
            <person name="Kazmierczak K.M."/>
            <person name="Andrzejewski T.M."/>
            <person name="Davidsen T.M."/>
            <person name="Wayne K.J."/>
            <person name="Tettelin H."/>
            <person name="Glass J.I."/>
            <person name="Rusch D."/>
            <person name="Podicherti R."/>
            <person name="Tsui H.-C.T."/>
            <person name="Winkler M.E."/>
        </authorList>
    </citation>
    <scope>NUCLEOTIDE SEQUENCE</scope>
</reference>
<feature type="domain" description="5'-3' exonuclease" evidence="4">
    <location>
        <begin position="14"/>
        <end position="273"/>
    </location>
</feature>
<dbReference type="Pfam" id="PF01367">
    <property type="entry name" value="5_3_exonuc"/>
    <property type="match status" value="1"/>
</dbReference>
<accession>A0A382CXE4</accession>
<dbReference type="Gene3D" id="3.40.50.1010">
    <property type="entry name" value="5'-nuclease"/>
    <property type="match status" value="1"/>
</dbReference>
<dbReference type="SUPFAM" id="SSF47807">
    <property type="entry name" value="5' to 3' exonuclease, C-terminal subdomain"/>
    <property type="match status" value="1"/>
</dbReference>
<evidence type="ECO:0000313" key="5">
    <source>
        <dbReference type="EMBL" id="SVB29993.1"/>
    </source>
</evidence>
<sequence>MAKSFKEIASKTNDNILIVDSLNLAFRYKHQKQRNFAEDYLRTVQSLANSYNAGCVYITADLGSSTYRKSILPEYKQNRQDKYAQQTEQEAEDFANFMEDFEETLLLLEEHYPIFRYKGVEADDIAAYIVSKKRHNHTIWLVSSDKDWDLLISPTVSRFSYVTRKEVTATNWHEHYDVEKEEFISLKCLTGDTGDNVPGVPGIGPKRGLSLIQTYGSALDVADAMPLEGKYKYIQSLNDFGAENIMRNYELMDLVTYCEDAVGVDNAKDIREKLDAKSKN</sequence>
<dbReference type="PANTHER" id="PTHR42646">
    <property type="entry name" value="FLAP ENDONUCLEASE XNI"/>
    <property type="match status" value="1"/>
</dbReference>
<evidence type="ECO:0000256" key="3">
    <source>
        <dbReference type="ARBA" id="ARBA00023125"/>
    </source>
</evidence>
<dbReference type="InterPro" id="IPR020045">
    <property type="entry name" value="DNA_polI_H3TH"/>
</dbReference>
<dbReference type="InterPro" id="IPR038969">
    <property type="entry name" value="FEN"/>
</dbReference>
<dbReference type="InterPro" id="IPR036279">
    <property type="entry name" value="5-3_exonuclease_C_sf"/>
</dbReference>
<keyword evidence="1" id="KW-0540">Nuclease</keyword>